<dbReference type="Pfam" id="PF06262">
    <property type="entry name" value="Zincin_1"/>
    <property type="match status" value="1"/>
</dbReference>
<organism evidence="1">
    <name type="scientific">marine sediment metagenome</name>
    <dbReference type="NCBI Taxonomy" id="412755"/>
    <lineage>
        <taxon>unclassified sequences</taxon>
        <taxon>metagenomes</taxon>
        <taxon>ecological metagenomes</taxon>
    </lineage>
</organism>
<proteinExistence type="predicted"/>
<protein>
    <recommendedName>
        <fullName evidence="2">Metallopeptidase family protein</fullName>
    </recommendedName>
</protein>
<evidence type="ECO:0000313" key="1">
    <source>
        <dbReference type="EMBL" id="GAG16305.1"/>
    </source>
</evidence>
<accession>X0VD64</accession>
<gene>
    <name evidence="1" type="ORF">S01H1_48685</name>
</gene>
<evidence type="ECO:0008006" key="2">
    <source>
        <dbReference type="Google" id="ProtNLM"/>
    </source>
</evidence>
<reference evidence="1" key="1">
    <citation type="journal article" date="2014" name="Front. Microbiol.">
        <title>High frequency of phylogenetically diverse reductive dehalogenase-homologous genes in deep subseafloor sedimentary metagenomes.</title>
        <authorList>
            <person name="Kawai M."/>
            <person name="Futagami T."/>
            <person name="Toyoda A."/>
            <person name="Takaki Y."/>
            <person name="Nishi S."/>
            <person name="Hori S."/>
            <person name="Arai W."/>
            <person name="Tsubouchi T."/>
            <person name="Morono Y."/>
            <person name="Uchiyama I."/>
            <person name="Ito T."/>
            <person name="Fujiyama A."/>
            <person name="Inagaki F."/>
            <person name="Takami H."/>
        </authorList>
    </citation>
    <scope>NUCLEOTIDE SEQUENCE</scope>
    <source>
        <strain evidence="1">Expedition CK06-06</strain>
    </source>
</reference>
<dbReference type="SUPFAM" id="SSF55486">
    <property type="entry name" value="Metalloproteases ('zincins'), catalytic domain"/>
    <property type="match status" value="1"/>
</dbReference>
<name>X0VD64_9ZZZZ</name>
<dbReference type="AlphaFoldDB" id="X0VD64"/>
<comment type="caution">
    <text evidence="1">The sequence shown here is derived from an EMBL/GenBank/DDBJ whole genome shotgun (WGS) entry which is preliminary data.</text>
</comment>
<dbReference type="InterPro" id="IPR038555">
    <property type="entry name" value="Zincin_1_sf"/>
</dbReference>
<dbReference type="CDD" id="cd12952">
    <property type="entry name" value="MMP_ACEL2062"/>
    <property type="match status" value="1"/>
</dbReference>
<dbReference type="Gene3D" id="3.30.2010.20">
    <property type="match status" value="1"/>
</dbReference>
<sequence>MERERFERLVTEAIESLPQEFSERLENIAIVVQDWPTRDQLASVRLRRRGALLGLYEGIPLTREGKRHAMVAPDKITIFQKPIEMTYRSDRGIVRGIAETVRHEIAHHFGISDERLSEIARRKWRARRNQL</sequence>
<dbReference type="InterPro" id="IPR010428">
    <property type="entry name" value="Zincin_1"/>
</dbReference>
<dbReference type="EMBL" id="BARS01031271">
    <property type="protein sequence ID" value="GAG16305.1"/>
    <property type="molecule type" value="Genomic_DNA"/>
</dbReference>